<evidence type="ECO:0000313" key="9">
    <source>
        <dbReference type="EMBL" id="PIW15796.1"/>
    </source>
</evidence>
<dbReference type="PANTHER" id="PTHR22594">
    <property type="entry name" value="ASPARTYL/LYSYL-TRNA SYNTHETASE"/>
    <property type="match status" value="1"/>
</dbReference>
<dbReference type="InterPro" id="IPR004522">
    <property type="entry name" value="Asn-tRNA-ligase"/>
</dbReference>
<dbReference type="Pfam" id="PF00152">
    <property type="entry name" value="tRNA-synt_2"/>
    <property type="match status" value="1"/>
</dbReference>
<evidence type="ECO:0000259" key="8">
    <source>
        <dbReference type="PROSITE" id="PS50862"/>
    </source>
</evidence>
<dbReference type="Pfam" id="PF01336">
    <property type="entry name" value="tRNA_anti-codon"/>
    <property type="match status" value="1"/>
</dbReference>
<dbReference type="InterPro" id="IPR012340">
    <property type="entry name" value="NA-bd_OB-fold"/>
</dbReference>
<comment type="subunit">
    <text evidence="7">Homodimer.</text>
</comment>
<evidence type="ECO:0000256" key="1">
    <source>
        <dbReference type="ARBA" id="ARBA00008226"/>
    </source>
</evidence>
<dbReference type="NCBIfam" id="TIGR00457">
    <property type="entry name" value="asnS"/>
    <property type="match status" value="1"/>
</dbReference>
<name>A0A2M7G206_9BACT</name>
<evidence type="ECO:0000256" key="4">
    <source>
        <dbReference type="ARBA" id="ARBA00022840"/>
    </source>
</evidence>
<proteinExistence type="inferred from homology"/>
<evidence type="ECO:0000256" key="7">
    <source>
        <dbReference type="HAMAP-Rule" id="MF_00534"/>
    </source>
</evidence>
<keyword evidence="6 7" id="KW-0030">Aminoacyl-tRNA synthetase</keyword>
<dbReference type="GO" id="GO:0005737">
    <property type="term" value="C:cytoplasm"/>
    <property type="evidence" value="ECO:0007669"/>
    <property type="project" value="UniProtKB-SubCell"/>
</dbReference>
<dbReference type="HAMAP" id="MF_00534">
    <property type="entry name" value="Asn_tRNA_synth"/>
    <property type="match status" value="1"/>
</dbReference>
<dbReference type="Proteomes" id="UP000231019">
    <property type="component" value="Unassembled WGS sequence"/>
</dbReference>
<dbReference type="NCBIfam" id="NF003483">
    <property type="entry name" value="PRK05159.1"/>
    <property type="match status" value="1"/>
</dbReference>
<dbReference type="InterPro" id="IPR004365">
    <property type="entry name" value="NA-bd_OB_tRNA"/>
</dbReference>
<evidence type="ECO:0000256" key="6">
    <source>
        <dbReference type="ARBA" id="ARBA00023146"/>
    </source>
</evidence>
<comment type="subcellular location">
    <subcellularLocation>
        <location evidence="7">Cytoplasm</location>
    </subcellularLocation>
</comment>
<evidence type="ECO:0000256" key="2">
    <source>
        <dbReference type="ARBA" id="ARBA00022598"/>
    </source>
</evidence>
<keyword evidence="2 7" id="KW-0436">Ligase</keyword>
<dbReference type="InterPro" id="IPR045864">
    <property type="entry name" value="aa-tRNA-synth_II/BPL/LPL"/>
</dbReference>
<dbReference type="InterPro" id="IPR002312">
    <property type="entry name" value="Asp/Asn-tRNA-synth_IIb"/>
</dbReference>
<keyword evidence="7" id="KW-0963">Cytoplasm</keyword>
<dbReference type="Gene3D" id="2.40.50.140">
    <property type="entry name" value="Nucleic acid-binding proteins"/>
    <property type="match status" value="1"/>
</dbReference>
<dbReference type="GO" id="GO:0004816">
    <property type="term" value="F:asparagine-tRNA ligase activity"/>
    <property type="evidence" value="ECO:0007669"/>
    <property type="project" value="UniProtKB-UniRule"/>
</dbReference>
<dbReference type="GO" id="GO:0005524">
    <property type="term" value="F:ATP binding"/>
    <property type="evidence" value="ECO:0007669"/>
    <property type="project" value="UniProtKB-UniRule"/>
</dbReference>
<protein>
    <recommendedName>
        <fullName evidence="7">Asparagine--tRNA ligase</fullName>
        <ecNumber evidence="7">6.1.1.22</ecNumber>
    </recommendedName>
    <alternativeName>
        <fullName evidence="7">Asparaginyl-tRNA synthetase</fullName>
        <shortName evidence="7">AsnRS</shortName>
    </alternativeName>
</protein>
<feature type="domain" description="Aminoacyl-transfer RNA synthetases class-II family profile" evidence="8">
    <location>
        <begin position="133"/>
        <end position="422"/>
    </location>
</feature>
<dbReference type="NCBIfam" id="NF003037">
    <property type="entry name" value="PRK03932.1"/>
    <property type="match status" value="1"/>
</dbReference>
<dbReference type="EC" id="6.1.1.22" evidence="7"/>
<dbReference type="CDD" id="cd00776">
    <property type="entry name" value="AsxRS_core"/>
    <property type="match status" value="1"/>
</dbReference>
<dbReference type="PRINTS" id="PR01042">
    <property type="entry name" value="TRNASYNTHASP"/>
</dbReference>
<keyword evidence="4 7" id="KW-0067">ATP-binding</keyword>
<evidence type="ECO:0000256" key="5">
    <source>
        <dbReference type="ARBA" id="ARBA00022917"/>
    </source>
</evidence>
<comment type="catalytic activity">
    <reaction evidence="7">
        <text>tRNA(Asn) + L-asparagine + ATP = L-asparaginyl-tRNA(Asn) + AMP + diphosphate + H(+)</text>
        <dbReference type="Rhea" id="RHEA:11180"/>
        <dbReference type="Rhea" id="RHEA-COMP:9659"/>
        <dbReference type="Rhea" id="RHEA-COMP:9674"/>
        <dbReference type="ChEBI" id="CHEBI:15378"/>
        <dbReference type="ChEBI" id="CHEBI:30616"/>
        <dbReference type="ChEBI" id="CHEBI:33019"/>
        <dbReference type="ChEBI" id="CHEBI:58048"/>
        <dbReference type="ChEBI" id="CHEBI:78442"/>
        <dbReference type="ChEBI" id="CHEBI:78515"/>
        <dbReference type="ChEBI" id="CHEBI:456215"/>
        <dbReference type="EC" id="6.1.1.22"/>
    </reaction>
</comment>
<dbReference type="PROSITE" id="PS50862">
    <property type="entry name" value="AA_TRNA_LIGASE_II"/>
    <property type="match status" value="1"/>
</dbReference>
<dbReference type="CDD" id="cd04323">
    <property type="entry name" value="AsnRS_cyto_like_N"/>
    <property type="match status" value="1"/>
</dbReference>
<dbReference type="SUPFAM" id="SSF50249">
    <property type="entry name" value="Nucleic acid-binding proteins"/>
    <property type="match status" value="1"/>
</dbReference>
<dbReference type="AlphaFoldDB" id="A0A2M7G206"/>
<dbReference type="EMBL" id="PFFQ01000044">
    <property type="protein sequence ID" value="PIW15796.1"/>
    <property type="molecule type" value="Genomic_DNA"/>
</dbReference>
<evidence type="ECO:0000313" key="10">
    <source>
        <dbReference type="Proteomes" id="UP000231019"/>
    </source>
</evidence>
<comment type="similarity">
    <text evidence="1 7">Belongs to the class-II aminoacyl-tRNA synthetase family.</text>
</comment>
<keyword evidence="5 7" id="KW-0648">Protein biosynthesis</keyword>
<dbReference type="GO" id="GO:0003676">
    <property type="term" value="F:nucleic acid binding"/>
    <property type="evidence" value="ECO:0007669"/>
    <property type="project" value="InterPro"/>
</dbReference>
<evidence type="ECO:0000256" key="3">
    <source>
        <dbReference type="ARBA" id="ARBA00022741"/>
    </source>
</evidence>
<gene>
    <name evidence="7" type="primary">asnS</name>
    <name evidence="9" type="ORF">COW36_15730</name>
</gene>
<dbReference type="InterPro" id="IPR004364">
    <property type="entry name" value="Aa-tRNA-synt_II"/>
</dbReference>
<comment type="caution">
    <text evidence="9">The sequence shown here is derived from an EMBL/GenBank/DDBJ whole genome shotgun (WGS) entry which is preliminary data.</text>
</comment>
<dbReference type="SUPFAM" id="SSF55681">
    <property type="entry name" value="Class II aaRS and biotin synthetases"/>
    <property type="match status" value="1"/>
</dbReference>
<dbReference type="Gene3D" id="3.30.930.10">
    <property type="entry name" value="Bira Bifunctional Protein, Domain 2"/>
    <property type="match status" value="1"/>
</dbReference>
<dbReference type="InterPro" id="IPR006195">
    <property type="entry name" value="aa-tRNA-synth_II"/>
</dbReference>
<organism evidence="9 10">
    <name type="scientific">bacterium (Candidatus Blackallbacteria) CG17_big_fil_post_rev_8_21_14_2_50_48_46</name>
    <dbReference type="NCBI Taxonomy" id="2014261"/>
    <lineage>
        <taxon>Bacteria</taxon>
        <taxon>Candidatus Blackallbacteria</taxon>
    </lineage>
</organism>
<dbReference type="GO" id="GO:0006421">
    <property type="term" value="P:asparaginyl-tRNA aminoacylation"/>
    <property type="evidence" value="ECO:0007669"/>
    <property type="project" value="UniProtKB-UniRule"/>
</dbReference>
<keyword evidence="3 7" id="KW-0547">Nucleotide-binding</keyword>
<reference evidence="9 10" key="1">
    <citation type="submission" date="2017-09" db="EMBL/GenBank/DDBJ databases">
        <title>Depth-based differentiation of microbial function through sediment-hosted aquifers and enrichment of novel symbionts in the deep terrestrial subsurface.</title>
        <authorList>
            <person name="Probst A.J."/>
            <person name="Ladd B."/>
            <person name="Jarett J.K."/>
            <person name="Geller-Mcgrath D.E."/>
            <person name="Sieber C.M."/>
            <person name="Emerson J.B."/>
            <person name="Anantharaman K."/>
            <person name="Thomas B.C."/>
            <person name="Malmstrom R."/>
            <person name="Stieglmeier M."/>
            <person name="Klingl A."/>
            <person name="Woyke T."/>
            <person name="Ryan C.M."/>
            <person name="Banfield J.F."/>
        </authorList>
    </citation>
    <scope>NUCLEOTIDE SEQUENCE [LARGE SCALE GENOMIC DNA]</scope>
    <source>
        <strain evidence="9">CG17_big_fil_post_rev_8_21_14_2_50_48_46</strain>
    </source>
</reference>
<accession>A0A2M7G206</accession>
<dbReference type="PANTHER" id="PTHR22594:SF34">
    <property type="entry name" value="ASPARAGINE--TRNA LIGASE, MITOCHONDRIAL-RELATED"/>
    <property type="match status" value="1"/>
</dbReference>
<sequence length="432" mass="49122">MTVTTIDQIHKYPDQTVTLRGWLYNKRESGKLVFLILRDGTGFIQCVAFKKELDEAVWEAAKTATQESSLIITGSVRQDDRAPYCGYEMGIQGIEIVSKVEGEYPISLKEHGPDFLLEHRHLWLRTPSQMAVMRIRAEVLSASRDFFDERGFTSVDAPIITANACEGTTNLFEIDYFEDKAYLSQTGQLYMEAAALALGKVYCLGPAFRAEKSKTRKHLTEFWMIEPEVAYLTFEENLAMQEEYVAYVVQRVLQKRGQELKILERDLSKLESITAPFPKISYDDAVKLLQEKGSEIQWGDDLGAPDETILGDHFEKPVFVHRFPSAIKAFYMKPDPERPEVALGADLIAPDGYGEIIGGGQRIDDYDLLVQRIQEHDLPMDAFSWYLDLRKYGSVPHGGFGLGIERLTAWISGVEHVRETSPFPRTIYRIQP</sequence>